<evidence type="ECO:0000256" key="1">
    <source>
        <dbReference type="SAM" id="SignalP"/>
    </source>
</evidence>
<feature type="signal peptide" evidence="1">
    <location>
        <begin position="1"/>
        <end position="16"/>
    </location>
</feature>
<gene>
    <name evidence="2" type="ORF">OESDEN_09511</name>
</gene>
<name>A0A0B1T4G2_OESDE</name>
<reference evidence="2 3" key="1">
    <citation type="submission" date="2014-03" db="EMBL/GenBank/DDBJ databases">
        <title>Draft genome of the hookworm Oesophagostomum dentatum.</title>
        <authorList>
            <person name="Mitreva M."/>
        </authorList>
    </citation>
    <scope>NUCLEOTIDE SEQUENCE [LARGE SCALE GENOMIC DNA]</scope>
    <source>
        <strain evidence="2 3">OD-Hann</strain>
    </source>
</reference>
<dbReference type="AlphaFoldDB" id="A0A0B1T4G2"/>
<proteinExistence type="predicted"/>
<feature type="chain" id="PRO_5002062158" description="Kunitz/Bovine pancreatic trypsin inhibitor domain protein" evidence="1">
    <location>
        <begin position="17"/>
        <end position="96"/>
    </location>
</feature>
<evidence type="ECO:0000313" key="2">
    <source>
        <dbReference type="EMBL" id="KHJ90642.1"/>
    </source>
</evidence>
<sequence length="96" mass="10680">MRLLVFLLLLVAIVGGKPAGRRRWKTLAICHMSVLSPDEPHNILCRKKLPNRKPVRAYTYSGGKCKAFDWDTCSTRGPNFYLALSSCKILCDGGPS</sequence>
<organism evidence="2 3">
    <name type="scientific">Oesophagostomum dentatum</name>
    <name type="common">Nodular worm</name>
    <dbReference type="NCBI Taxonomy" id="61180"/>
    <lineage>
        <taxon>Eukaryota</taxon>
        <taxon>Metazoa</taxon>
        <taxon>Ecdysozoa</taxon>
        <taxon>Nematoda</taxon>
        <taxon>Chromadorea</taxon>
        <taxon>Rhabditida</taxon>
        <taxon>Rhabditina</taxon>
        <taxon>Rhabditomorpha</taxon>
        <taxon>Strongyloidea</taxon>
        <taxon>Strongylidae</taxon>
        <taxon>Oesophagostomum</taxon>
    </lineage>
</organism>
<keyword evidence="1" id="KW-0732">Signal</keyword>
<dbReference type="EMBL" id="KN552818">
    <property type="protein sequence ID" value="KHJ90642.1"/>
    <property type="molecule type" value="Genomic_DNA"/>
</dbReference>
<protein>
    <recommendedName>
        <fullName evidence="4">Kunitz/Bovine pancreatic trypsin inhibitor domain protein</fullName>
    </recommendedName>
</protein>
<evidence type="ECO:0008006" key="4">
    <source>
        <dbReference type="Google" id="ProtNLM"/>
    </source>
</evidence>
<dbReference type="Proteomes" id="UP000053660">
    <property type="component" value="Unassembled WGS sequence"/>
</dbReference>
<accession>A0A0B1T4G2</accession>
<evidence type="ECO:0000313" key="3">
    <source>
        <dbReference type="Proteomes" id="UP000053660"/>
    </source>
</evidence>
<keyword evidence="3" id="KW-1185">Reference proteome</keyword>